<keyword evidence="1" id="KW-0723">Serine/threonine-protein kinase</keyword>
<proteinExistence type="predicted"/>
<keyword evidence="5" id="KW-0067">ATP-binding</keyword>
<protein>
    <recommendedName>
        <fullName evidence="7">Protein kinase domain-containing protein</fullName>
    </recommendedName>
</protein>
<dbReference type="InterPro" id="IPR000719">
    <property type="entry name" value="Prot_kinase_dom"/>
</dbReference>
<keyword evidence="3" id="KW-0547">Nucleotide-binding</keyword>
<dbReference type="GO" id="GO:0005524">
    <property type="term" value="F:ATP binding"/>
    <property type="evidence" value="ECO:0007669"/>
    <property type="project" value="UniProtKB-KW"/>
</dbReference>
<keyword evidence="4" id="KW-0418">Kinase</keyword>
<evidence type="ECO:0000256" key="1">
    <source>
        <dbReference type="ARBA" id="ARBA00022527"/>
    </source>
</evidence>
<reference evidence="8 9" key="1">
    <citation type="submission" date="2021-06" db="EMBL/GenBank/DDBJ databases">
        <title>Caerostris extrusa draft genome.</title>
        <authorList>
            <person name="Kono N."/>
            <person name="Arakawa K."/>
        </authorList>
    </citation>
    <scope>NUCLEOTIDE SEQUENCE [LARGE SCALE GENOMIC DNA]</scope>
</reference>
<dbReference type="PROSITE" id="PS50011">
    <property type="entry name" value="PROTEIN_KINASE_DOM"/>
    <property type="match status" value="1"/>
</dbReference>
<evidence type="ECO:0000256" key="2">
    <source>
        <dbReference type="ARBA" id="ARBA00022679"/>
    </source>
</evidence>
<evidence type="ECO:0000313" key="8">
    <source>
        <dbReference type="EMBL" id="GIY98047.1"/>
    </source>
</evidence>
<dbReference type="GO" id="GO:0004674">
    <property type="term" value="F:protein serine/threonine kinase activity"/>
    <property type="evidence" value="ECO:0007669"/>
    <property type="project" value="UniProtKB-KW"/>
</dbReference>
<evidence type="ECO:0000256" key="3">
    <source>
        <dbReference type="ARBA" id="ARBA00022741"/>
    </source>
</evidence>
<evidence type="ECO:0000256" key="4">
    <source>
        <dbReference type="ARBA" id="ARBA00022777"/>
    </source>
</evidence>
<name>A0AAV4XS94_CAEEX</name>
<dbReference type="AlphaFoldDB" id="A0AAV4XS94"/>
<evidence type="ECO:0000313" key="9">
    <source>
        <dbReference type="Proteomes" id="UP001054945"/>
    </source>
</evidence>
<dbReference type="SUPFAM" id="SSF56112">
    <property type="entry name" value="Protein kinase-like (PK-like)"/>
    <property type="match status" value="1"/>
</dbReference>
<evidence type="ECO:0000256" key="6">
    <source>
        <dbReference type="SAM" id="MobiDB-lite"/>
    </source>
</evidence>
<feature type="region of interest" description="Disordered" evidence="6">
    <location>
        <begin position="22"/>
        <end position="42"/>
    </location>
</feature>
<dbReference type="Proteomes" id="UP001054945">
    <property type="component" value="Unassembled WGS sequence"/>
</dbReference>
<keyword evidence="9" id="KW-1185">Reference proteome</keyword>
<sequence length="188" mass="22001">MDCRRNNPLTNRSIEELTRGVFGKPYTPRKRPADRKETTPKEQSKYLDEDFIWQCASGHPYILPLFAKFYNCKKFRLLQYSFLNTFFNGACDIFHRNVNSKNILIDSEGKAKLSNFRYAVNCKESRGLHGHFFYQAPEVLSGDLTADWFSLGICLYEMVMNHTPIENHCMRLNIKFQNLDFYGKVVGM</sequence>
<organism evidence="8 9">
    <name type="scientific">Caerostris extrusa</name>
    <name type="common">Bark spider</name>
    <name type="synonym">Caerostris bankana</name>
    <dbReference type="NCBI Taxonomy" id="172846"/>
    <lineage>
        <taxon>Eukaryota</taxon>
        <taxon>Metazoa</taxon>
        <taxon>Ecdysozoa</taxon>
        <taxon>Arthropoda</taxon>
        <taxon>Chelicerata</taxon>
        <taxon>Arachnida</taxon>
        <taxon>Araneae</taxon>
        <taxon>Araneomorphae</taxon>
        <taxon>Entelegynae</taxon>
        <taxon>Araneoidea</taxon>
        <taxon>Araneidae</taxon>
        <taxon>Caerostris</taxon>
    </lineage>
</organism>
<comment type="caution">
    <text evidence="8">The sequence shown here is derived from an EMBL/GenBank/DDBJ whole genome shotgun (WGS) entry which is preliminary data.</text>
</comment>
<dbReference type="InterPro" id="IPR011009">
    <property type="entry name" value="Kinase-like_dom_sf"/>
</dbReference>
<evidence type="ECO:0000256" key="5">
    <source>
        <dbReference type="ARBA" id="ARBA00022840"/>
    </source>
</evidence>
<dbReference type="PANTHER" id="PTHR24351">
    <property type="entry name" value="RIBOSOMAL PROTEIN S6 KINASE"/>
    <property type="match status" value="1"/>
</dbReference>
<keyword evidence="2" id="KW-0808">Transferase</keyword>
<feature type="domain" description="Protein kinase" evidence="7">
    <location>
        <begin position="1"/>
        <end position="188"/>
    </location>
</feature>
<gene>
    <name evidence="8" type="primary">AVEN_77643_1</name>
    <name evidence="8" type="ORF">CEXT_217981</name>
</gene>
<evidence type="ECO:0000259" key="7">
    <source>
        <dbReference type="PROSITE" id="PS50011"/>
    </source>
</evidence>
<accession>A0AAV4XS94</accession>
<dbReference type="Pfam" id="PF00069">
    <property type="entry name" value="Pkinase"/>
    <property type="match status" value="1"/>
</dbReference>
<dbReference type="Gene3D" id="1.10.510.10">
    <property type="entry name" value="Transferase(Phosphotransferase) domain 1"/>
    <property type="match status" value="1"/>
</dbReference>
<dbReference type="EMBL" id="BPLR01018250">
    <property type="protein sequence ID" value="GIY98047.1"/>
    <property type="molecule type" value="Genomic_DNA"/>
</dbReference>